<dbReference type="PANTHER" id="PTHR10091">
    <property type="entry name" value="ALDOSE-1-EPIMERASE"/>
    <property type="match status" value="1"/>
</dbReference>
<organism evidence="11 12">
    <name type="scientific">Cellulophaga tyrosinoxydans</name>
    <dbReference type="NCBI Taxonomy" id="504486"/>
    <lineage>
        <taxon>Bacteria</taxon>
        <taxon>Pseudomonadati</taxon>
        <taxon>Bacteroidota</taxon>
        <taxon>Flavobacteriia</taxon>
        <taxon>Flavobacteriales</taxon>
        <taxon>Flavobacteriaceae</taxon>
        <taxon>Cellulophaga</taxon>
    </lineage>
</organism>
<evidence type="ECO:0000256" key="2">
    <source>
        <dbReference type="ARBA" id="ARBA00005028"/>
    </source>
</evidence>
<keyword evidence="12" id="KW-1185">Reference proteome</keyword>
<evidence type="ECO:0000313" key="12">
    <source>
        <dbReference type="Proteomes" id="UP000192360"/>
    </source>
</evidence>
<proteinExistence type="inferred from homology"/>
<dbReference type="GO" id="GO:0006006">
    <property type="term" value="P:glucose metabolic process"/>
    <property type="evidence" value="ECO:0007669"/>
    <property type="project" value="TreeGrafter"/>
</dbReference>
<dbReference type="Gene3D" id="2.70.98.10">
    <property type="match status" value="1"/>
</dbReference>
<sequence>MNQITIKNEYIELTVLDFGAIIQKLIVKDKNGNPTNTVVGLESTEEYLKDNMYLGACIGRYAGRISNGSFTLEGKKYRGYQQNNVHLHGGQSGFNQKYFTIEEVNHGKEPYIKLSYLSPDLEEGYPGNLNVMVTYTLLANTLKITHEATTDKTTVVNLTNHSYFKLDSEPVIDHYHLKLNCNKILETHTNLLPTGNFTEVNQTKYDFLNKKIIGETRLDTPFVINTNNNLAAEVSSEISGITMLVKTNQPAVVIYTPPTTGSICFETQNFPDAPNHTHFPSSVLEPSEKYVNESTFTFKT</sequence>
<dbReference type="UniPathway" id="UPA00242"/>
<dbReference type="GO" id="GO:0004034">
    <property type="term" value="F:aldose 1-epimerase activity"/>
    <property type="evidence" value="ECO:0007669"/>
    <property type="project" value="TreeGrafter"/>
</dbReference>
<dbReference type="OrthoDB" id="9779408at2"/>
<feature type="binding site" evidence="9">
    <location>
        <position position="219"/>
    </location>
    <ligand>
        <name>beta-D-galactose</name>
        <dbReference type="ChEBI" id="CHEBI:27667"/>
    </ligand>
</feature>
<feature type="binding site" evidence="10">
    <location>
        <begin position="161"/>
        <end position="163"/>
    </location>
    <ligand>
        <name>beta-D-galactose</name>
        <dbReference type="ChEBI" id="CHEBI:27667"/>
    </ligand>
</feature>
<evidence type="ECO:0000256" key="3">
    <source>
        <dbReference type="ARBA" id="ARBA00006206"/>
    </source>
</evidence>
<dbReference type="InterPro" id="IPR015443">
    <property type="entry name" value="Aldose_1-epimerase"/>
</dbReference>
<evidence type="ECO:0000313" key="11">
    <source>
        <dbReference type="EMBL" id="SMC83742.1"/>
    </source>
</evidence>
<evidence type="ECO:0000256" key="4">
    <source>
        <dbReference type="ARBA" id="ARBA00011245"/>
    </source>
</evidence>
<dbReference type="EMBL" id="FWXO01000006">
    <property type="protein sequence ID" value="SMC83742.1"/>
    <property type="molecule type" value="Genomic_DNA"/>
</dbReference>
<gene>
    <name evidence="11" type="ORF">SAMN05660703_2937</name>
</gene>
<dbReference type="Pfam" id="PF01263">
    <property type="entry name" value="Aldose_epim"/>
    <property type="match status" value="1"/>
</dbReference>
<dbReference type="InterPro" id="IPR047215">
    <property type="entry name" value="Galactose_mutarotase-like"/>
</dbReference>
<evidence type="ECO:0000256" key="1">
    <source>
        <dbReference type="ARBA" id="ARBA00001913"/>
    </source>
</evidence>
<dbReference type="InterPro" id="IPR014718">
    <property type="entry name" value="GH-type_carb-bd"/>
</dbReference>
<name>A0A1W2CFR5_9FLAO</name>
<dbReference type="InterPro" id="IPR011013">
    <property type="entry name" value="Gal_mutarotase_sf_dom"/>
</dbReference>
<dbReference type="CDD" id="cd09019">
    <property type="entry name" value="galactose_mutarotase_like"/>
    <property type="match status" value="1"/>
</dbReference>
<dbReference type="GO" id="GO:0033499">
    <property type="term" value="P:galactose catabolic process via UDP-galactose, Leloir pathway"/>
    <property type="evidence" value="ECO:0007669"/>
    <property type="project" value="TreeGrafter"/>
</dbReference>
<dbReference type="GO" id="GO:0030246">
    <property type="term" value="F:carbohydrate binding"/>
    <property type="evidence" value="ECO:0007669"/>
    <property type="project" value="InterPro"/>
</dbReference>
<evidence type="ECO:0000256" key="5">
    <source>
        <dbReference type="ARBA" id="ARBA00022837"/>
    </source>
</evidence>
<comment type="cofactor">
    <cofactor evidence="1">
        <name>Ca(2+)</name>
        <dbReference type="ChEBI" id="CHEBI:29108"/>
    </cofactor>
</comment>
<dbReference type="InterPro" id="IPR008183">
    <property type="entry name" value="Aldose_1/G6P_1-epimerase"/>
</dbReference>
<keyword evidence="6" id="KW-0413">Isomerase</keyword>
<dbReference type="PIRSF" id="PIRSF005096">
    <property type="entry name" value="GALM"/>
    <property type="match status" value="1"/>
</dbReference>
<dbReference type="AlphaFoldDB" id="A0A1W2CFR5"/>
<comment type="pathway">
    <text evidence="2">Carbohydrate metabolism; hexose metabolism.</text>
</comment>
<evidence type="ECO:0000256" key="6">
    <source>
        <dbReference type="ARBA" id="ARBA00023235"/>
    </source>
</evidence>
<dbReference type="GO" id="GO:0005737">
    <property type="term" value="C:cytoplasm"/>
    <property type="evidence" value="ECO:0007669"/>
    <property type="project" value="TreeGrafter"/>
</dbReference>
<evidence type="ECO:0000256" key="8">
    <source>
        <dbReference type="PIRSR" id="PIRSR005096-1"/>
    </source>
</evidence>
<dbReference type="SUPFAM" id="SSF74650">
    <property type="entry name" value="Galactose mutarotase-like"/>
    <property type="match status" value="1"/>
</dbReference>
<dbReference type="Proteomes" id="UP000192360">
    <property type="component" value="Unassembled WGS sequence"/>
</dbReference>
<keyword evidence="5" id="KW-0106">Calcium</keyword>
<comment type="similarity">
    <text evidence="3">Belongs to the aldose epimerase family.</text>
</comment>
<feature type="active site" description="Proton donor" evidence="8">
    <location>
        <position position="161"/>
    </location>
</feature>
<keyword evidence="7" id="KW-0119">Carbohydrate metabolism</keyword>
<dbReference type="RefSeq" id="WP_084062788.1">
    <property type="nucleotide sequence ID" value="NZ_FWXO01000006.1"/>
</dbReference>
<comment type="subunit">
    <text evidence="4">Monomer.</text>
</comment>
<dbReference type="STRING" id="504486.SAMN05660703_2937"/>
<accession>A0A1W2CFR5</accession>
<protein>
    <submittedName>
        <fullName evidence="11">Aldose 1-epimerase</fullName>
    </submittedName>
</protein>
<feature type="active site" description="Proton acceptor" evidence="8">
    <location>
        <position position="266"/>
    </location>
</feature>
<reference evidence="12" key="1">
    <citation type="submission" date="2017-04" db="EMBL/GenBank/DDBJ databases">
        <authorList>
            <person name="Varghese N."/>
            <person name="Submissions S."/>
        </authorList>
    </citation>
    <scope>NUCLEOTIDE SEQUENCE [LARGE SCALE GENOMIC DNA]</scope>
    <source>
        <strain evidence="12">DSM 21164</strain>
    </source>
</reference>
<evidence type="ECO:0000256" key="7">
    <source>
        <dbReference type="ARBA" id="ARBA00023277"/>
    </source>
</evidence>
<evidence type="ECO:0000256" key="9">
    <source>
        <dbReference type="PIRSR" id="PIRSR005096-2"/>
    </source>
</evidence>
<evidence type="ECO:0000256" key="10">
    <source>
        <dbReference type="PIRSR" id="PIRSR005096-3"/>
    </source>
</evidence>
<dbReference type="PANTHER" id="PTHR10091:SF0">
    <property type="entry name" value="GALACTOSE MUTAROTASE"/>
    <property type="match status" value="1"/>
</dbReference>